<keyword evidence="6 9" id="KW-0812">Transmembrane</keyword>
<protein>
    <submittedName>
        <fullName evidence="11">Molybdate transport system permease protein</fullName>
    </submittedName>
</protein>
<dbReference type="EMBL" id="JACDUL010000004">
    <property type="protein sequence ID" value="MBA2862873.1"/>
    <property type="molecule type" value="Genomic_DNA"/>
</dbReference>
<dbReference type="Pfam" id="PF00528">
    <property type="entry name" value="BPD_transp_1"/>
    <property type="match status" value="1"/>
</dbReference>
<dbReference type="PROSITE" id="PS50928">
    <property type="entry name" value="ABC_TM1"/>
    <property type="match status" value="1"/>
</dbReference>
<evidence type="ECO:0000259" key="10">
    <source>
        <dbReference type="PROSITE" id="PS50928"/>
    </source>
</evidence>
<evidence type="ECO:0000313" key="11">
    <source>
        <dbReference type="EMBL" id="MBA2862873.1"/>
    </source>
</evidence>
<dbReference type="GO" id="GO:0015098">
    <property type="term" value="F:molybdate ion transmembrane transporter activity"/>
    <property type="evidence" value="ECO:0007669"/>
    <property type="project" value="InterPro"/>
</dbReference>
<dbReference type="Proteomes" id="UP000533207">
    <property type="component" value="Unassembled WGS sequence"/>
</dbReference>
<evidence type="ECO:0000256" key="2">
    <source>
        <dbReference type="ARBA" id="ARBA00009306"/>
    </source>
</evidence>
<accession>A0A7J9PI12</accession>
<reference evidence="11 12" key="1">
    <citation type="submission" date="2020-07" db="EMBL/GenBank/DDBJ databases">
        <title>Genomic Encyclopedia of Type Strains, Phase IV (KMG-V): Genome sequencing to study the core and pangenomes of soil and plant-associated prokaryotes.</title>
        <authorList>
            <person name="Whitman W."/>
        </authorList>
    </citation>
    <scope>NUCLEOTIDE SEQUENCE [LARGE SCALE GENOMIC DNA]</scope>
    <source>
        <strain evidence="11 12">C8</strain>
    </source>
</reference>
<evidence type="ECO:0000256" key="5">
    <source>
        <dbReference type="ARBA" id="ARBA00022505"/>
    </source>
</evidence>
<dbReference type="SUPFAM" id="SSF161098">
    <property type="entry name" value="MetI-like"/>
    <property type="match status" value="1"/>
</dbReference>
<dbReference type="CDD" id="cd06261">
    <property type="entry name" value="TM_PBP2"/>
    <property type="match status" value="1"/>
</dbReference>
<comment type="caution">
    <text evidence="11">The sequence shown here is derived from an EMBL/GenBank/DDBJ whole genome shotgun (WGS) entry which is preliminary data.</text>
</comment>
<dbReference type="InterPro" id="IPR000515">
    <property type="entry name" value="MetI-like"/>
</dbReference>
<dbReference type="PANTHER" id="PTHR30183">
    <property type="entry name" value="MOLYBDENUM TRANSPORT SYSTEM PERMEASE PROTEIN MODB"/>
    <property type="match status" value="1"/>
</dbReference>
<organism evidence="11 12">
    <name type="scientific">Methanococcus maripaludis</name>
    <name type="common">Methanococcus deltae</name>
    <dbReference type="NCBI Taxonomy" id="39152"/>
    <lineage>
        <taxon>Archaea</taxon>
        <taxon>Methanobacteriati</taxon>
        <taxon>Methanobacteriota</taxon>
        <taxon>Methanomada group</taxon>
        <taxon>Methanococci</taxon>
        <taxon>Methanococcales</taxon>
        <taxon>Methanococcaceae</taxon>
        <taxon>Methanococcus</taxon>
    </lineage>
</organism>
<feature type="transmembrane region" description="Helical" evidence="9">
    <location>
        <begin position="12"/>
        <end position="34"/>
    </location>
</feature>
<evidence type="ECO:0000256" key="3">
    <source>
        <dbReference type="ARBA" id="ARBA00022448"/>
    </source>
</evidence>
<dbReference type="Gene3D" id="1.10.3720.10">
    <property type="entry name" value="MetI-like"/>
    <property type="match status" value="1"/>
</dbReference>
<feature type="transmembrane region" description="Helical" evidence="9">
    <location>
        <begin position="191"/>
        <end position="211"/>
    </location>
</feature>
<keyword evidence="8 9" id="KW-0472">Membrane</keyword>
<name>A0A7J9PI12_METMI</name>
<feature type="transmembrane region" description="Helical" evidence="9">
    <location>
        <begin position="84"/>
        <end position="105"/>
    </location>
</feature>
<sequence length="221" mass="24007">MDSILFPILLTLKISFLSTFFVFFIGIFISYILARMEFRGRNSLEILVTLPMVLPPTVLGYLLALQLGKNGIIGSLFYKLTGSGILFTWEAAVIASFIVSLPLMVKTTTAAISAVDKELEHVSYTLGQGKLKTALKITLPLSKKGIIAGAILSFARSVGEFGATLMVSGNMPGKTNTMSLSIYQAFQTGDYNLANILVIILVLMSFLSIYLTGKMADRLNS</sequence>
<evidence type="ECO:0000256" key="7">
    <source>
        <dbReference type="ARBA" id="ARBA00022989"/>
    </source>
</evidence>
<evidence type="ECO:0000313" key="12">
    <source>
        <dbReference type="Proteomes" id="UP000533207"/>
    </source>
</evidence>
<dbReference type="AlphaFoldDB" id="A0A7J9PI12"/>
<dbReference type="PANTHER" id="PTHR30183:SF3">
    <property type="entry name" value="MOLYBDENUM TRANSPORT SYSTEM PERMEASE PROTEIN MODB"/>
    <property type="match status" value="1"/>
</dbReference>
<evidence type="ECO:0000256" key="4">
    <source>
        <dbReference type="ARBA" id="ARBA00022475"/>
    </source>
</evidence>
<evidence type="ECO:0000256" key="8">
    <source>
        <dbReference type="ARBA" id="ARBA00023136"/>
    </source>
</evidence>
<dbReference type="InterPro" id="IPR035906">
    <property type="entry name" value="MetI-like_sf"/>
</dbReference>
<proteinExistence type="inferred from homology"/>
<evidence type="ECO:0000256" key="9">
    <source>
        <dbReference type="RuleBase" id="RU363032"/>
    </source>
</evidence>
<dbReference type="NCBIfam" id="NF038017">
    <property type="entry name" value="ABC_perm1"/>
    <property type="match status" value="1"/>
</dbReference>
<comment type="similarity">
    <text evidence="2 9">Belongs to the binding-protein-dependent transport system permease family.</text>
</comment>
<evidence type="ECO:0000256" key="1">
    <source>
        <dbReference type="ARBA" id="ARBA00004651"/>
    </source>
</evidence>
<evidence type="ECO:0000256" key="6">
    <source>
        <dbReference type="ARBA" id="ARBA00022692"/>
    </source>
</evidence>
<keyword evidence="3 9" id="KW-0813">Transport</keyword>
<dbReference type="InterPro" id="IPR011867">
    <property type="entry name" value="ModB_ABC"/>
</dbReference>
<dbReference type="GO" id="GO:0005886">
    <property type="term" value="C:plasma membrane"/>
    <property type="evidence" value="ECO:0007669"/>
    <property type="project" value="UniProtKB-SubCell"/>
</dbReference>
<keyword evidence="5" id="KW-0500">Molybdenum</keyword>
<keyword evidence="4" id="KW-1003">Cell membrane</keyword>
<dbReference type="NCBIfam" id="TIGR02141">
    <property type="entry name" value="modB_ABC"/>
    <property type="match status" value="1"/>
</dbReference>
<feature type="transmembrane region" description="Helical" evidence="9">
    <location>
        <begin position="46"/>
        <end position="64"/>
    </location>
</feature>
<keyword evidence="7 9" id="KW-1133">Transmembrane helix</keyword>
<dbReference type="InterPro" id="IPR049783">
    <property type="entry name" value="ABC_perm_TupB-like"/>
</dbReference>
<feature type="domain" description="ABC transmembrane type-1" evidence="10">
    <location>
        <begin position="8"/>
        <end position="212"/>
    </location>
</feature>
<comment type="subcellular location">
    <subcellularLocation>
        <location evidence="1 9">Cell membrane</location>
        <topology evidence="1 9">Multi-pass membrane protein</topology>
    </subcellularLocation>
</comment>
<dbReference type="RefSeq" id="WP_012068057.1">
    <property type="nucleotide sequence ID" value="NZ_JACDUL010000004.1"/>
</dbReference>
<gene>
    <name evidence="11" type="ORF">HNP90_001770</name>
</gene>